<proteinExistence type="predicted"/>
<dbReference type="InterPro" id="IPR001229">
    <property type="entry name" value="Jacalin-like_lectin_dom"/>
</dbReference>
<organism evidence="3">
    <name type="scientific">Araucaria cunninghamii</name>
    <name type="common">Hoop pine</name>
    <name type="synonym">Moreton Bay pine</name>
    <dbReference type="NCBI Taxonomy" id="56994"/>
    <lineage>
        <taxon>Eukaryota</taxon>
        <taxon>Viridiplantae</taxon>
        <taxon>Streptophyta</taxon>
        <taxon>Embryophyta</taxon>
        <taxon>Tracheophyta</taxon>
        <taxon>Spermatophyta</taxon>
        <taxon>Pinopsida</taxon>
        <taxon>Pinidae</taxon>
        <taxon>Conifers II</taxon>
        <taxon>Araucariales</taxon>
        <taxon>Araucariaceae</taxon>
        <taxon>Araucaria</taxon>
    </lineage>
</organism>
<feature type="domain" description="Jacalin-type lectin" evidence="2">
    <location>
        <begin position="41"/>
        <end position="183"/>
    </location>
</feature>
<dbReference type="GO" id="GO:0030246">
    <property type="term" value="F:carbohydrate binding"/>
    <property type="evidence" value="ECO:0007669"/>
    <property type="project" value="UniProtKB-KW"/>
</dbReference>
<dbReference type="PANTHER" id="PTHR47293">
    <property type="entry name" value="JACALIN-RELATED LECTIN 3"/>
    <property type="match status" value="1"/>
</dbReference>
<protein>
    <recommendedName>
        <fullName evidence="2">Jacalin-type lectin domain-containing protein</fullName>
    </recommendedName>
</protein>
<dbReference type="EMBL" id="GCKF01043183">
    <property type="protein sequence ID" value="JAG94540.1"/>
    <property type="molecule type" value="Transcribed_RNA"/>
</dbReference>
<evidence type="ECO:0000313" key="3">
    <source>
        <dbReference type="EMBL" id="JAG94540.1"/>
    </source>
</evidence>
<evidence type="ECO:0000259" key="2">
    <source>
        <dbReference type="PROSITE" id="PS51752"/>
    </source>
</evidence>
<reference evidence="3" key="1">
    <citation type="submission" date="2015-03" db="EMBL/GenBank/DDBJ databases">
        <title>A transcriptome of Araucaria cunninghamii, an australian fine timber species.</title>
        <authorList>
            <person name="Jing Yi C.J.Y."/>
            <person name="Yin San L.Y.S."/>
            <person name="Abdul Karim S.S."/>
            <person name="Wan Azmi N.N."/>
            <person name="Hercus R.R."/>
            <person name="Croft L.L."/>
        </authorList>
    </citation>
    <scope>NUCLEOTIDE SEQUENCE</scope>
    <source>
        <strain evidence="3">MI0301</strain>
        <tissue evidence="3">Leaf</tissue>
    </source>
</reference>
<dbReference type="Gene3D" id="2.100.10.30">
    <property type="entry name" value="Jacalin-like lectin domain"/>
    <property type="match status" value="1"/>
</dbReference>
<keyword evidence="1" id="KW-0430">Lectin</keyword>
<dbReference type="InterPro" id="IPR033734">
    <property type="entry name" value="Jacalin-like_lectin_dom_plant"/>
</dbReference>
<name>A0A0D6QXY8_ARACU</name>
<dbReference type="Pfam" id="PF01419">
    <property type="entry name" value="Jacalin"/>
    <property type="match status" value="1"/>
</dbReference>
<dbReference type="PANTHER" id="PTHR47293:SF15">
    <property type="entry name" value="JACALIN-RELATED LECTIN 19"/>
    <property type="match status" value="1"/>
</dbReference>
<dbReference type="SMART" id="SM00915">
    <property type="entry name" value="Jacalin"/>
    <property type="match status" value="1"/>
</dbReference>
<dbReference type="PROSITE" id="PS51752">
    <property type="entry name" value="JACALIN_LECTIN"/>
    <property type="match status" value="1"/>
</dbReference>
<dbReference type="InterPro" id="IPR036404">
    <property type="entry name" value="Jacalin-like_lectin_dom_sf"/>
</dbReference>
<dbReference type="AlphaFoldDB" id="A0A0D6QXY8"/>
<accession>A0A0D6QXY8</accession>
<sequence>MRDSSSDSSLSRILQESLDVTVALEAKLLNLISITMALGYYTVEGPWGGAGGKQWTDGTYGDIKRITLKVGDVIDSIQVQYQLLGRNEGMSVNAPLHGGEGGSEVQIAFTTSGEYVTKIKGTTKNYYGNIVVTSLTIISNVKTYGPYGKGGGDTFESKGDGKIVGFHGRAGDSLDQIGVYTYHF</sequence>
<dbReference type="SUPFAM" id="SSF51101">
    <property type="entry name" value="Mannose-binding lectins"/>
    <property type="match status" value="1"/>
</dbReference>
<evidence type="ECO:0000256" key="1">
    <source>
        <dbReference type="ARBA" id="ARBA00022734"/>
    </source>
</evidence>
<dbReference type="CDD" id="cd09612">
    <property type="entry name" value="Jacalin"/>
    <property type="match status" value="1"/>
</dbReference>